<proteinExistence type="predicted"/>
<evidence type="ECO:0000313" key="2">
    <source>
        <dbReference type="Proteomes" id="UP000249177"/>
    </source>
</evidence>
<protein>
    <submittedName>
        <fullName evidence="1">Uncharacterized protein</fullName>
    </submittedName>
</protein>
<organism evidence="1 2">
    <name type="scientific">Flavobacterium aquariorum</name>
    <dbReference type="NCBI Taxonomy" id="2217670"/>
    <lineage>
        <taxon>Bacteria</taxon>
        <taxon>Pseudomonadati</taxon>
        <taxon>Bacteroidota</taxon>
        <taxon>Flavobacteriia</taxon>
        <taxon>Flavobacteriales</taxon>
        <taxon>Flavobacteriaceae</taxon>
        <taxon>Flavobacterium</taxon>
    </lineage>
</organism>
<dbReference type="AlphaFoldDB" id="A0A2W7U9B2"/>
<dbReference type="Proteomes" id="UP000249177">
    <property type="component" value="Unassembled WGS sequence"/>
</dbReference>
<comment type="caution">
    <text evidence="1">The sequence shown here is derived from an EMBL/GenBank/DDBJ whole genome shotgun (WGS) entry which is preliminary data.</text>
</comment>
<reference evidence="1 2" key="1">
    <citation type="submission" date="2018-06" db="EMBL/GenBank/DDBJ databases">
        <title>Flavobacterium sp IMCC34762, genome.</title>
        <authorList>
            <person name="Joung Y."/>
            <person name="Cho J."/>
            <person name="Song J."/>
        </authorList>
    </citation>
    <scope>NUCLEOTIDE SEQUENCE [LARGE SCALE GENOMIC DNA]</scope>
    <source>
        <strain evidence="1 2">IMCC34762</strain>
    </source>
</reference>
<sequence length="117" mass="13438">MVFTYLNFFSNIIFPWQKTEAIKTTLNWGGLAKLPKEAENLSVEKSGSMFTRTFTIEFNADQKEIENWILNSKRLKDNKPKVKGVNETYEIYPGENESLGGKVSIEKGKVTIHMSWS</sequence>
<name>A0A2W7U9B2_9FLAO</name>
<accession>A0A2W7U9B2</accession>
<dbReference type="EMBL" id="QKXH01000015">
    <property type="protein sequence ID" value="PZX91877.1"/>
    <property type="molecule type" value="Genomic_DNA"/>
</dbReference>
<gene>
    <name evidence="1" type="ORF">DOS84_18255</name>
</gene>
<keyword evidence="2" id="KW-1185">Reference proteome</keyword>
<evidence type="ECO:0000313" key="1">
    <source>
        <dbReference type="EMBL" id="PZX91877.1"/>
    </source>
</evidence>